<keyword evidence="2" id="KW-1185">Reference proteome</keyword>
<evidence type="ECO:0000313" key="1">
    <source>
        <dbReference type="EMBL" id="SHE36274.1"/>
    </source>
</evidence>
<dbReference type="InterPro" id="IPR016907">
    <property type="entry name" value="UCP029033"/>
</dbReference>
<reference evidence="1 2" key="1">
    <citation type="submission" date="2016-11" db="EMBL/GenBank/DDBJ databases">
        <authorList>
            <person name="Jaros S."/>
            <person name="Januszkiewicz K."/>
            <person name="Wedrychowicz H."/>
        </authorList>
    </citation>
    <scope>NUCLEOTIDE SEQUENCE [LARGE SCALE GENOMIC DNA]</scope>
    <source>
        <strain evidence="1 2">DSM 18119</strain>
    </source>
</reference>
<dbReference type="InterPro" id="IPR052022">
    <property type="entry name" value="26kDa_periplasmic_antigen"/>
</dbReference>
<dbReference type="Pfam" id="PF04402">
    <property type="entry name" value="SIMPL"/>
    <property type="match status" value="1"/>
</dbReference>
<dbReference type="Proteomes" id="UP000184048">
    <property type="component" value="Unassembled WGS sequence"/>
</dbReference>
<evidence type="ECO:0000313" key="2">
    <source>
        <dbReference type="Proteomes" id="UP000184048"/>
    </source>
</evidence>
<dbReference type="STRING" id="1121884.SAMN02745131_00248"/>
<gene>
    <name evidence="1" type="ORF">SAMN02745131_00248</name>
</gene>
<name>A0A1M4SVM7_9BACT</name>
<accession>A0A1M4SVM7</accession>
<protein>
    <recommendedName>
        <fullName evidence="3">SIMPL domain-containing protein</fullName>
    </recommendedName>
</protein>
<dbReference type="GO" id="GO:0006974">
    <property type="term" value="P:DNA damage response"/>
    <property type="evidence" value="ECO:0007669"/>
    <property type="project" value="TreeGrafter"/>
</dbReference>
<sequence length="242" mass="26513">MRYIGFLIVAIAVIICTLLAAATLKYKFRSGETITVTGLAEKDFVSDQIVWKGTFTRSGSDLKSAYAQLKADESEIKNYLNNAGIADSSILFSSVDMQRNYETIFDNNGRSIGTRFSGYNLTGTVTVDSRNIPIVEKLSREITGLLQKGIELNSTPPAYYYSGLNELKIDLLARAAADARQRAESIAKNSEASLGRVKKANMGVFQITGKNSNEDYSYGGVFNTSAKEKTASITLKCDYQVN</sequence>
<dbReference type="PIRSF" id="PIRSF029033">
    <property type="entry name" value="UCP029033"/>
    <property type="match status" value="1"/>
</dbReference>
<proteinExistence type="predicted"/>
<evidence type="ECO:0008006" key="3">
    <source>
        <dbReference type="Google" id="ProtNLM"/>
    </source>
</evidence>
<dbReference type="PANTHER" id="PTHR34387">
    <property type="entry name" value="SLR1258 PROTEIN"/>
    <property type="match status" value="1"/>
</dbReference>
<dbReference type="Gene3D" id="3.30.110.170">
    <property type="entry name" value="Protein of unknown function (DUF541), domain 1"/>
    <property type="match status" value="1"/>
</dbReference>
<dbReference type="InterPro" id="IPR007497">
    <property type="entry name" value="SIMPL/DUF541"/>
</dbReference>
<dbReference type="EMBL" id="FQUU01000001">
    <property type="protein sequence ID" value="SHE36274.1"/>
    <property type="molecule type" value="Genomic_DNA"/>
</dbReference>
<dbReference type="AlphaFoldDB" id="A0A1M4SVM7"/>
<organism evidence="1 2">
    <name type="scientific">Flavisolibacter ginsengisoli DSM 18119</name>
    <dbReference type="NCBI Taxonomy" id="1121884"/>
    <lineage>
        <taxon>Bacteria</taxon>
        <taxon>Pseudomonadati</taxon>
        <taxon>Bacteroidota</taxon>
        <taxon>Chitinophagia</taxon>
        <taxon>Chitinophagales</taxon>
        <taxon>Chitinophagaceae</taxon>
        <taxon>Flavisolibacter</taxon>
    </lineage>
</organism>
<dbReference type="RefSeq" id="WP_072833406.1">
    <property type="nucleotide sequence ID" value="NZ_FQUU01000001.1"/>
</dbReference>
<dbReference type="PANTHER" id="PTHR34387:SF2">
    <property type="entry name" value="SLR1258 PROTEIN"/>
    <property type="match status" value="1"/>
</dbReference>
<dbReference type="OrthoDB" id="9785289at2"/>
<dbReference type="Gene3D" id="3.30.70.2970">
    <property type="entry name" value="Protein of unknown function (DUF541), domain 2"/>
    <property type="match status" value="1"/>
</dbReference>